<protein>
    <recommendedName>
        <fullName evidence="1">PiggyBac transposable element-derived protein domain-containing protein</fullName>
    </recommendedName>
</protein>
<evidence type="ECO:0000313" key="2">
    <source>
        <dbReference type="EMBL" id="GBP72433.1"/>
    </source>
</evidence>
<dbReference type="PANTHER" id="PTHR46599:SF3">
    <property type="entry name" value="PIGGYBAC TRANSPOSABLE ELEMENT-DERIVED PROTEIN 4"/>
    <property type="match status" value="1"/>
</dbReference>
<reference evidence="2 3" key="1">
    <citation type="journal article" date="2019" name="Commun. Biol.">
        <title>The bagworm genome reveals a unique fibroin gene that provides high tensile strength.</title>
        <authorList>
            <person name="Kono N."/>
            <person name="Nakamura H."/>
            <person name="Ohtoshi R."/>
            <person name="Tomita M."/>
            <person name="Numata K."/>
            <person name="Arakawa K."/>
        </authorList>
    </citation>
    <scope>NUCLEOTIDE SEQUENCE [LARGE SCALE GENOMIC DNA]</scope>
</reference>
<accession>A0A4C1YAP6</accession>
<gene>
    <name evidence="2" type="ORF">EVAR_7092_1</name>
</gene>
<dbReference type="Pfam" id="PF13843">
    <property type="entry name" value="DDE_Tnp_1_7"/>
    <property type="match status" value="1"/>
</dbReference>
<dbReference type="AlphaFoldDB" id="A0A4C1YAP6"/>
<name>A0A4C1YAP6_EUMVA</name>
<proteinExistence type="predicted"/>
<sequence>MDDGNGWTYVAREVPAERPVFQSPIGINAKLCERYYLPDKNLTIDEGTRGFWGRVHFKVFNKDKPDTYGMKIYMLCYSEMGYALRMIPYVGDSKTSTKSSLPS</sequence>
<feature type="domain" description="PiggyBac transposable element-derived protein" evidence="1">
    <location>
        <begin position="32"/>
        <end position="97"/>
    </location>
</feature>
<dbReference type="PANTHER" id="PTHR46599">
    <property type="entry name" value="PIGGYBAC TRANSPOSABLE ELEMENT-DERIVED PROTEIN 4"/>
    <property type="match status" value="1"/>
</dbReference>
<dbReference type="InterPro" id="IPR029526">
    <property type="entry name" value="PGBD"/>
</dbReference>
<evidence type="ECO:0000259" key="1">
    <source>
        <dbReference type="Pfam" id="PF13843"/>
    </source>
</evidence>
<dbReference type="Proteomes" id="UP000299102">
    <property type="component" value="Unassembled WGS sequence"/>
</dbReference>
<evidence type="ECO:0000313" key="3">
    <source>
        <dbReference type="Proteomes" id="UP000299102"/>
    </source>
</evidence>
<organism evidence="2 3">
    <name type="scientific">Eumeta variegata</name>
    <name type="common">Bagworm moth</name>
    <name type="synonym">Eumeta japonica</name>
    <dbReference type="NCBI Taxonomy" id="151549"/>
    <lineage>
        <taxon>Eukaryota</taxon>
        <taxon>Metazoa</taxon>
        <taxon>Ecdysozoa</taxon>
        <taxon>Arthropoda</taxon>
        <taxon>Hexapoda</taxon>
        <taxon>Insecta</taxon>
        <taxon>Pterygota</taxon>
        <taxon>Neoptera</taxon>
        <taxon>Endopterygota</taxon>
        <taxon>Lepidoptera</taxon>
        <taxon>Glossata</taxon>
        <taxon>Ditrysia</taxon>
        <taxon>Tineoidea</taxon>
        <taxon>Psychidae</taxon>
        <taxon>Oiketicinae</taxon>
        <taxon>Eumeta</taxon>
    </lineage>
</organism>
<comment type="caution">
    <text evidence="2">The sequence shown here is derived from an EMBL/GenBank/DDBJ whole genome shotgun (WGS) entry which is preliminary data.</text>
</comment>
<keyword evidence="3" id="KW-1185">Reference proteome</keyword>
<dbReference type="EMBL" id="BGZK01001145">
    <property type="protein sequence ID" value="GBP72433.1"/>
    <property type="molecule type" value="Genomic_DNA"/>
</dbReference>
<dbReference type="OrthoDB" id="118105at2759"/>